<proteinExistence type="predicted"/>
<dbReference type="GeneID" id="8438045"/>
<protein>
    <submittedName>
        <fullName evidence="2">Uncharacterized protein</fullName>
    </submittedName>
</protein>
<organism evidence="2 3">
    <name type="scientific">Uncinocarpus reesii (strain UAMH 1704)</name>
    <dbReference type="NCBI Taxonomy" id="336963"/>
    <lineage>
        <taxon>Eukaryota</taxon>
        <taxon>Fungi</taxon>
        <taxon>Dikarya</taxon>
        <taxon>Ascomycota</taxon>
        <taxon>Pezizomycotina</taxon>
        <taxon>Eurotiomycetes</taxon>
        <taxon>Eurotiomycetidae</taxon>
        <taxon>Onygenales</taxon>
        <taxon>Onygenaceae</taxon>
        <taxon>Uncinocarpus</taxon>
    </lineage>
</organism>
<dbReference type="HOGENOM" id="CLU_3015948_0_0_1"/>
<dbReference type="InParanoid" id="C4JRA2"/>
<keyword evidence="3" id="KW-1185">Reference proteome</keyword>
<evidence type="ECO:0000256" key="1">
    <source>
        <dbReference type="SAM" id="MobiDB-lite"/>
    </source>
</evidence>
<evidence type="ECO:0000313" key="2">
    <source>
        <dbReference type="EMBL" id="EEP80149.1"/>
    </source>
</evidence>
<dbReference type="RefSeq" id="XP_002584302.1">
    <property type="nucleotide sequence ID" value="XM_002584256.1"/>
</dbReference>
<dbReference type="AlphaFoldDB" id="C4JRA2"/>
<gene>
    <name evidence="2" type="ORF">UREG_04991</name>
</gene>
<sequence length="56" mass="6138">MALKMLLTDALGCEFLSSIQRADSSTLFCDWDSQRETGKEGKKSSGRDLHDGSSAR</sequence>
<dbReference type="EMBL" id="CH476617">
    <property type="protein sequence ID" value="EEP80149.1"/>
    <property type="molecule type" value="Genomic_DNA"/>
</dbReference>
<dbReference type="VEuPathDB" id="FungiDB:UREG_04991"/>
<dbReference type="Proteomes" id="UP000002058">
    <property type="component" value="Unassembled WGS sequence"/>
</dbReference>
<evidence type="ECO:0000313" key="3">
    <source>
        <dbReference type="Proteomes" id="UP000002058"/>
    </source>
</evidence>
<dbReference type="KEGG" id="ure:UREG_04991"/>
<name>C4JRA2_UNCRE</name>
<feature type="region of interest" description="Disordered" evidence="1">
    <location>
        <begin position="35"/>
        <end position="56"/>
    </location>
</feature>
<reference evidence="3" key="1">
    <citation type="journal article" date="2009" name="Genome Res.">
        <title>Comparative genomic analyses of the human fungal pathogens Coccidioides and their relatives.</title>
        <authorList>
            <person name="Sharpton T.J."/>
            <person name="Stajich J.E."/>
            <person name="Rounsley S.D."/>
            <person name="Gardner M.J."/>
            <person name="Wortman J.R."/>
            <person name="Jordar V.S."/>
            <person name="Maiti R."/>
            <person name="Kodira C.D."/>
            <person name="Neafsey D.E."/>
            <person name="Zeng Q."/>
            <person name="Hung C.-Y."/>
            <person name="McMahan C."/>
            <person name="Muszewska A."/>
            <person name="Grynberg M."/>
            <person name="Mandel M.A."/>
            <person name="Kellner E.M."/>
            <person name="Barker B.M."/>
            <person name="Galgiani J.N."/>
            <person name="Orbach M.J."/>
            <person name="Kirkland T.N."/>
            <person name="Cole G.T."/>
            <person name="Henn M.R."/>
            <person name="Birren B.W."/>
            <person name="Taylor J.W."/>
        </authorList>
    </citation>
    <scope>NUCLEOTIDE SEQUENCE [LARGE SCALE GENOMIC DNA]</scope>
    <source>
        <strain evidence="3">UAMH 1704</strain>
    </source>
</reference>
<accession>C4JRA2</accession>